<geneLocation type="plasmid" evidence="1">
    <name>pL289</name>
</geneLocation>
<evidence type="ECO:0000313" key="1">
    <source>
        <dbReference type="EMBL" id="ARP21834.1"/>
    </source>
</evidence>
<accession>A0A1W6TLU3</accession>
<organism evidence="1">
    <name type="scientific">Vibrio alginolyticus</name>
    <dbReference type="NCBI Taxonomy" id="663"/>
    <lineage>
        <taxon>Bacteria</taxon>
        <taxon>Pseudomonadati</taxon>
        <taxon>Pseudomonadota</taxon>
        <taxon>Gammaproteobacteria</taxon>
        <taxon>Vibrionales</taxon>
        <taxon>Vibrionaceae</taxon>
        <taxon>Vibrio</taxon>
    </lineage>
</organism>
<dbReference type="EMBL" id="CP017904">
    <property type="protein sequence ID" value="ARP21834.1"/>
    <property type="molecule type" value="Genomic_DNA"/>
</dbReference>
<protein>
    <submittedName>
        <fullName evidence="1">Uncharacterized protein</fullName>
    </submittedName>
</protein>
<name>A0A1W6TLU3_VIBAL</name>
<reference evidence="1" key="1">
    <citation type="submission" date="2016-10" db="EMBL/GenBank/DDBJ databases">
        <title>The High Quality Genome of Vibrio alginolyticus K01M1.</title>
        <authorList>
            <person name="Wendling C."/>
            <person name="Chibani C.M."/>
            <person name="Hertel R."/>
            <person name="Sproer C."/>
            <person name="Bunk B."/>
            <person name="Overmann J."/>
            <person name="Roth O."/>
            <person name="Liesegang H."/>
        </authorList>
    </citation>
    <scope>NUCLEOTIDE SEQUENCE</scope>
    <source>
        <strain evidence="1">K05K4</strain>
        <plasmid evidence="1">pL289</plasmid>
    </source>
</reference>
<gene>
    <name evidence="1" type="ORF">K05K4_51320</name>
</gene>
<sequence>MKKQKSLITSLIVWAITLYSLESNAMPVNQPLKSWNQPLAVELGGYVRLLSESAGYTFLVGSLDQRCSKRKVGLPNKANTLLDGLLELQAEYPGNYQIDLDVIKREVTFTCTDMTDR</sequence>
<dbReference type="AlphaFoldDB" id="A0A1W6TLU3"/>
<dbReference type="RefSeq" id="WP_025767492.1">
    <property type="nucleotide sequence ID" value="NZ_CP017893.1"/>
</dbReference>
<keyword evidence="1" id="KW-0614">Plasmid</keyword>
<proteinExistence type="predicted"/>